<feature type="region of interest" description="Disordered" evidence="6">
    <location>
        <begin position="497"/>
        <end position="572"/>
    </location>
</feature>
<keyword evidence="9" id="KW-0723">Serine/threonine-protein kinase</keyword>
<feature type="transmembrane region" description="Helical" evidence="7">
    <location>
        <begin position="367"/>
        <end position="388"/>
    </location>
</feature>
<reference evidence="9 10" key="1">
    <citation type="submission" date="2021-12" db="EMBL/GenBank/DDBJ databases">
        <title>Discovery of the Pendulisporaceae a myxobacterial family with distinct sporulation behavior and unique specialized metabolism.</title>
        <authorList>
            <person name="Garcia R."/>
            <person name="Popoff A."/>
            <person name="Bader C.D."/>
            <person name="Loehr J."/>
            <person name="Walesch S."/>
            <person name="Walt C."/>
            <person name="Boldt J."/>
            <person name="Bunk B."/>
            <person name="Haeckl F.J.F.P.J."/>
            <person name="Gunesch A.P."/>
            <person name="Birkelbach J."/>
            <person name="Nuebel U."/>
            <person name="Pietschmann T."/>
            <person name="Bach T."/>
            <person name="Mueller R."/>
        </authorList>
    </citation>
    <scope>NUCLEOTIDE SEQUENCE [LARGE SCALE GENOMIC DNA]</scope>
    <source>
        <strain evidence="9 10">MSr11954</strain>
    </source>
</reference>
<keyword evidence="4 9" id="KW-0418">Kinase</keyword>
<proteinExistence type="predicted"/>
<dbReference type="InterPro" id="IPR000719">
    <property type="entry name" value="Prot_kinase_dom"/>
</dbReference>
<dbReference type="InterPro" id="IPR050660">
    <property type="entry name" value="NEK_Ser/Thr_kinase"/>
</dbReference>
<keyword evidence="7" id="KW-1133">Transmembrane helix</keyword>
<keyword evidence="2" id="KW-0808">Transferase</keyword>
<evidence type="ECO:0000256" key="5">
    <source>
        <dbReference type="ARBA" id="ARBA00022840"/>
    </source>
</evidence>
<dbReference type="SUPFAM" id="SSF56112">
    <property type="entry name" value="Protein kinase-like (PK-like)"/>
    <property type="match status" value="1"/>
</dbReference>
<evidence type="ECO:0000256" key="2">
    <source>
        <dbReference type="ARBA" id="ARBA00022679"/>
    </source>
</evidence>
<dbReference type="InterPro" id="IPR008266">
    <property type="entry name" value="Tyr_kinase_AS"/>
</dbReference>
<feature type="compositionally biased region" description="Low complexity" evidence="6">
    <location>
        <begin position="518"/>
        <end position="550"/>
    </location>
</feature>
<dbReference type="Pfam" id="PF00069">
    <property type="entry name" value="Pkinase"/>
    <property type="match status" value="1"/>
</dbReference>
<dbReference type="CDD" id="cd14014">
    <property type="entry name" value="STKc_PknB_like"/>
    <property type="match status" value="1"/>
</dbReference>
<dbReference type="EMBL" id="CP089984">
    <property type="protein sequence ID" value="WXB11127.1"/>
    <property type="molecule type" value="Genomic_DNA"/>
</dbReference>
<keyword evidence="7" id="KW-0472">Membrane</keyword>
<protein>
    <recommendedName>
        <fullName evidence="1">non-specific serine/threonine protein kinase</fullName>
        <ecNumber evidence="1">2.7.11.1</ecNumber>
    </recommendedName>
</protein>
<gene>
    <name evidence="9" type="ORF">LZC94_24995</name>
</gene>
<dbReference type="Proteomes" id="UP001370348">
    <property type="component" value="Chromosome"/>
</dbReference>
<evidence type="ECO:0000256" key="4">
    <source>
        <dbReference type="ARBA" id="ARBA00022777"/>
    </source>
</evidence>
<dbReference type="InterPro" id="IPR011009">
    <property type="entry name" value="Kinase-like_dom_sf"/>
</dbReference>
<dbReference type="Gene3D" id="3.30.200.20">
    <property type="entry name" value="Phosphorylase Kinase, domain 1"/>
    <property type="match status" value="1"/>
</dbReference>
<evidence type="ECO:0000256" key="7">
    <source>
        <dbReference type="SAM" id="Phobius"/>
    </source>
</evidence>
<evidence type="ECO:0000256" key="3">
    <source>
        <dbReference type="ARBA" id="ARBA00022741"/>
    </source>
</evidence>
<dbReference type="PANTHER" id="PTHR43671:SF13">
    <property type="entry name" value="SERINE_THREONINE-PROTEIN KINASE NEK2"/>
    <property type="match status" value="1"/>
</dbReference>
<dbReference type="GO" id="GO:0004674">
    <property type="term" value="F:protein serine/threonine kinase activity"/>
    <property type="evidence" value="ECO:0007669"/>
    <property type="project" value="UniProtKB-KW"/>
</dbReference>
<keyword evidence="5" id="KW-0067">ATP-binding</keyword>
<keyword evidence="3" id="KW-0547">Nucleotide-binding</keyword>
<sequence length="572" mass="59927">MATIYLAISRGLGGFNKLVVLKQLRPDIAGDPQFLSMLLEEARIAARIQHPNVVQTNEIGFDGNAHYIAMEYLEGQSLSAITRRLADQGQRLPLPMYLHILSQALCGLHYAHELTDYGGAPLSIVHRDMTPHNVFVTYDGTVKVLDFGIAKAADSRNETRSGTFKGKLRYVAPEQALGIPIDRRADIFAIGAMMWHAIANAPMWRGVSETDVLMQLARGDIPDVAEVAPSTPPELLDICRRALAAKPAARFASAAAMMDALESFPGRAPVSPRELGQFVGQLFDDRRTLVRNAIDQRMRESRSGTDIPVLSTSSVKSITAAQPPASVPSLSGARSVSFTATPSAAQIAPTGATSASNEAPASSFSRYAIGAAVGLLVASLGFGMYAVVGQKNVTKENPPMAAAAGGAAANAAAGPAHAGAGAAPMAASTAEAPKSRVRITVVPASANIRLDGVPFSGNGQLPRDGASHRLEIDAPGFKPESDYVVFDRDDFSLTYTLAKNDPPAPRYTSSKSKDVPRASDSANAAASAQGAPSSSASSAGQVAAGASSSSLLPPAHSKHKPKTSLDSTDPWK</sequence>
<dbReference type="PROSITE" id="PS00109">
    <property type="entry name" value="PROTEIN_KINASE_TYR"/>
    <property type="match status" value="1"/>
</dbReference>
<evidence type="ECO:0000256" key="6">
    <source>
        <dbReference type="SAM" id="MobiDB-lite"/>
    </source>
</evidence>
<feature type="domain" description="Protein kinase" evidence="8">
    <location>
        <begin position="1"/>
        <end position="264"/>
    </location>
</feature>
<accession>A0ABZ2LQB2</accession>
<dbReference type="Gene3D" id="1.10.510.10">
    <property type="entry name" value="Transferase(Phosphotransferase) domain 1"/>
    <property type="match status" value="1"/>
</dbReference>
<dbReference type="EC" id="2.7.11.1" evidence="1"/>
<organism evidence="9 10">
    <name type="scientific">Pendulispora albinea</name>
    <dbReference type="NCBI Taxonomy" id="2741071"/>
    <lineage>
        <taxon>Bacteria</taxon>
        <taxon>Pseudomonadati</taxon>
        <taxon>Myxococcota</taxon>
        <taxon>Myxococcia</taxon>
        <taxon>Myxococcales</taxon>
        <taxon>Sorangiineae</taxon>
        <taxon>Pendulisporaceae</taxon>
        <taxon>Pendulispora</taxon>
    </lineage>
</organism>
<dbReference type="PROSITE" id="PS50011">
    <property type="entry name" value="PROTEIN_KINASE_DOM"/>
    <property type="match status" value="1"/>
</dbReference>
<evidence type="ECO:0000313" key="10">
    <source>
        <dbReference type="Proteomes" id="UP001370348"/>
    </source>
</evidence>
<name>A0ABZ2LQB2_9BACT</name>
<keyword evidence="7" id="KW-0812">Transmembrane</keyword>
<evidence type="ECO:0000259" key="8">
    <source>
        <dbReference type="PROSITE" id="PS50011"/>
    </source>
</evidence>
<keyword evidence="10" id="KW-1185">Reference proteome</keyword>
<dbReference type="PANTHER" id="PTHR43671">
    <property type="entry name" value="SERINE/THREONINE-PROTEIN KINASE NEK"/>
    <property type="match status" value="1"/>
</dbReference>
<evidence type="ECO:0000256" key="1">
    <source>
        <dbReference type="ARBA" id="ARBA00012513"/>
    </source>
</evidence>
<evidence type="ECO:0000313" key="9">
    <source>
        <dbReference type="EMBL" id="WXB11127.1"/>
    </source>
</evidence>